<protein>
    <submittedName>
        <fullName evidence="1">Uncharacterized protein</fullName>
    </submittedName>
</protein>
<evidence type="ECO:0000313" key="1">
    <source>
        <dbReference type="EMBL" id="KIL65681.1"/>
    </source>
</evidence>
<dbReference type="InParanoid" id="A0A0C2X8P7"/>
<organism evidence="1 2">
    <name type="scientific">Amanita muscaria (strain Koide BX008)</name>
    <dbReference type="NCBI Taxonomy" id="946122"/>
    <lineage>
        <taxon>Eukaryota</taxon>
        <taxon>Fungi</taxon>
        <taxon>Dikarya</taxon>
        <taxon>Basidiomycota</taxon>
        <taxon>Agaricomycotina</taxon>
        <taxon>Agaricomycetes</taxon>
        <taxon>Agaricomycetidae</taxon>
        <taxon>Agaricales</taxon>
        <taxon>Pluteineae</taxon>
        <taxon>Amanitaceae</taxon>
        <taxon>Amanita</taxon>
    </lineage>
</organism>
<dbReference type="EMBL" id="KN818240">
    <property type="protein sequence ID" value="KIL65681.1"/>
    <property type="molecule type" value="Genomic_DNA"/>
</dbReference>
<proteinExistence type="predicted"/>
<keyword evidence="2" id="KW-1185">Reference proteome</keyword>
<dbReference type="Proteomes" id="UP000054549">
    <property type="component" value="Unassembled WGS sequence"/>
</dbReference>
<sequence>MGCSLMQNKMTRIWFTSRDFETRKDPVHPPKIFVTPRRFPNLTTEAVALAVSPILGDIGSNSKAIFTDLKTVLIIHPSGTMQAEVEIVPLKDDLRAFRIILTAYLLEAMPPSAYLNPPREPEGKYVFWLPPRHYDEKPLTDEEVFRTKHRISDFDILKLLDDREGAFQFFRWKRYVEKHVSPNITFVGDTLECTTNGFDQQYHPPRGLFSKPIPPSTLQYMANILRPNPLSSILRSALNDSRRFTIKLGRSLGDNNLITRIHLCRIEKIDDLPIESCPELIMKIYDDRFMNMASPYDEDEIQLFDQSASTDVWFQFALTAEWHMRGELTAYEKMEVAQGSLIPYFYGAHKFRLPNGHEVFGILLEYIDALPLDSGCASKCSEEHRRQLMTSIRHGLRVMQYSDVSQLDWHSGQIFCNIPPTSSQSQAHAVLIDFSATTQTLDPDVSLSKDDYGNCASVITRSGLDTKWVCEYWDRDEMKRECWDANTMGAVFRGFVWSSRGVDPYKFVYDG</sequence>
<reference evidence="1 2" key="1">
    <citation type="submission" date="2014-04" db="EMBL/GenBank/DDBJ databases">
        <title>Evolutionary Origins and Diversification of the Mycorrhizal Mutualists.</title>
        <authorList>
            <consortium name="DOE Joint Genome Institute"/>
            <consortium name="Mycorrhizal Genomics Consortium"/>
            <person name="Kohler A."/>
            <person name="Kuo A."/>
            <person name="Nagy L.G."/>
            <person name="Floudas D."/>
            <person name="Copeland A."/>
            <person name="Barry K.W."/>
            <person name="Cichocki N."/>
            <person name="Veneault-Fourrey C."/>
            <person name="LaButti K."/>
            <person name="Lindquist E.A."/>
            <person name="Lipzen A."/>
            <person name="Lundell T."/>
            <person name="Morin E."/>
            <person name="Murat C."/>
            <person name="Riley R."/>
            <person name="Ohm R."/>
            <person name="Sun H."/>
            <person name="Tunlid A."/>
            <person name="Henrissat B."/>
            <person name="Grigoriev I.V."/>
            <person name="Hibbett D.S."/>
            <person name="Martin F."/>
        </authorList>
    </citation>
    <scope>NUCLEOTIDE SEQUENCE [LARGE SCALE GENOMIC DNA]</scope>
    <source>
        <strain evidence="1 2">Koide BX008</strain>
    </source>
</reference>
<accession>A0A0C2X8P7</accession>
<dbReference type="OrthoDB" id="3138711at2759"/>
<dbReference type="AlphaFoldDB" id="A0A0C2X8P7"/>
<evidence type="ECO:0000313" key="2">
    <source>
        <dbReference type="Proteomes" id="UP000054549"/>
    </source>
</evidence>
<name>A0A0C2X8P7_AMAMK</name>
<dbReference type="HOGENOM" id="CLU_022888_1_0_1"/>
<gene>
    <name evidence="1" type="ORF">M378DRAFT_456360</name>
</gene>